<dbReference type="InterPro" id="IPR011029">
    <property type="entry name" value="DEATH-like_dom_sf"/>
</dbReference>
<dbReference type="InterPro" id="IPR001875">
    <property type="entry name" value="DED_dom"/>
</dbReference>
<sequence>MEFSSTDDIQKDAALISSSSASHSPISHSVVSDQYYSVMKKLYPSDVKKMVFLLSDILQHELVKLILENEVILTPIEFQDILLKIPVERIRNKETLIRELLFLIKRYRLLREIGSCKHKAKVEFHKEAISKISKFWKFLFSLCEDLAEEEVNSLQKLLCEDLRADSPEQVFFYLLCNNIINNNNLSPLEIAFEILHKPDLKGRVTAYANLTFSLASSCLSCTELDLGVSDIAIAQGALPRGTNIIVAFSSYCQFYRGRGAKYKVFTDHIFALC</sequence>
<dbReference type="Gene3D" id="1.10.533.10">
    <property type="entry name" value="Death Domain, Fas"/>
    <property type="match status" value="2"/>
</dbReference>
<dbReference type="GeneID" id="106470840"/>
<name>A0ABM1BQT1_LIMPO</name>
<evidence type="ECO:0000313" key="3">
    <source>
        <dbReference type="RefSeq" id="XP_013786865.1"/>
    </source>
</evidence>
<protein>
    <submittedName>
        <fullName evidence="3">Uncharacterized protein LOC106470840</fullName>
    </submittedName>
</protein>
<evidence type="ECO:0000313" key="2">
    <source>
        <dbReference type="Proteomes" id="UP000694941"/>
    </source>
</evidence>
<accession>A0ABM1BQT1</accession>
<proteinExistence type="predicted"/>
<dbReference type="SUPFAM" id="SSF47986">
    <property type="entry name" value="DEATH domain"/>
    <property type="match status" value="1"/>
</dbReference>
<dbReference type="PANTHER" id="PTHR48169:SF3">
    <property type="entry name" value="CASP8 AND FADD LIKE APOPTOSIS REGULATOR"/>
    <property type="match status" value="1"/>
</dbReference>
<dbReference type="RefSeq" id="XP_013786865.1">
    <property type="nucleotide sequence ID" value="XM_013931411.2"/>
</dbReference>
<reference evidence="3" key="1">
    <citation type="submission" date="2025-08" db="UniProtKB">
        <authorList>
            <consortium name="RefSeq"/>
        </authorList>
    </citation>
    <scope>IDENTIFICATION</scope>
    <source>
        <tissue evidence="3">Muscle</tissue>
    </source>
</reference>
<evidence type="ECO:0000259" key="1">
    <source>
        <dbReference type="PROSITE" id="PS50168"/>
    </source>
</evidence>
<dbReference type="PROSITE" id="PS50168">
    <property type="entry name" value="DED"/>
    <property type="match status" value="2"/>
</dbReference>
<organism evidence="2 3">
    <name type="scientific">Limulus polyphemus</name>
    <name type="common">Atlantic horseshoe crab</name>
    <dbReference type="NCBI Taxonomy" id="6850"/>
    <lineage>
        <taxon>Eukaryota</taxon>
        <taxon>Metazoa</taxon>
        <taxon>Ecdysozoa</taxon>
        <taxon>Arthropoda</taxon>
        <taxon>Chelicerata</taxon>
        <taxon>Merostomata</taxon>
        <taxon>Xiphosura</taxon>
        <taxon>Limulidae</taxon>
        <taxon>Limulus</taxon>
    </lineage>
</organism>
<dbReference type="PANTHER" id="PTHR48169">
    <property type="entry name" value="DED DOMAIN-CONTAINING PROTEIN"/>
    <property type="match status" value="1"/>
</dbReference>
<feature type="domain" description="DED" evidence="1">
    <location>
        <begin position="30"/>
        <end position="115"/>
    </location>
</feature>
<feature type="domain" description="DED" evidence="1">
    <location>
        <begin position="134"/>
        <end position="206"/>
    </location>
</feature>
<gene>
    <name evidence="3" type="primary">LOC106470840</name>
</gene>
<dbReference type="Proteomes" id="UP000694941">
    <property type="component" value="Unplaced"/>
</dbReference>
<keyword evidence="2" id="KW-1185">Reference proteome</keyword>